<evidence type="ECO:0000259" key="2">
    <source>
        <dbReference type="Pfam" id="PF09718"/>
    </source>
</evidence>
<reference evidence="4 5" key="1">
    <citation type="submission" date="2016-10" db="EMBL/GenBank/DDBJ databases">
        <title>Rodentibacter gen. nov. and new species.</title>
        <authorList>
            <person name="Christensen H."/>
        </authorList>
    </citation>
    <scope>NUCLEOTIDE SEQUENCE [LARGE SCALE GENOMIC DNA]</scope>
    <source>
        <strain evidence="4 5">H1987082031</strain>
    </source>
</reference>
<dbReference type="NCBIfam" id="TIGR02675">
    <property type="entry name" value="tape_meas_nterm"/>
    <property type="match status" value="1"/>
</dbReference>
<dbReference type="Proteomes" id="UP000189161">
    <property type="component" value="Unassembled WGS sequence"/>
</dbReference>
<dbReference type="InterPro" id="IPR013491">
    <property type="entry name" value="Tape_meas_N"/>
</dbReference>
<keyword evidence="1" id="KW-0175">Coiled coil</keyword>
<sequence>MSGNLGRLNIELALNQVNFQENLTKAQNRARKFSDRTVEYLNNIEKAANSLNKINSRLFNFNVAKSSITTLIQYADANTELRNRIKLVTESSTEQAKAIADVYDISLKTFQSSQATASVYSKFSSSAKELGLNLNDVAALTETVNKSIALSGVSAASAEAGLLQFGQALDKGRLNGQELASVMTQTPALAKAIADGLGVPTSALKEMGEKGELTTEKIISALQKMNMEINRQFASTDVTVSNALTNLRTQAEKWIGETNKGIRSTQSLAQGINALANNFDYLAKAAGGLAVLGIYAKYLRPQLNNYVDYRNQLRAAEERKRSEQQQALAISQTTQANFAKIKSEYELAKAEIANIGYARQQIVAERELLVAKMQSATSNSERAAITAQILALRQQEIAMTKLQTQAEQQLIAVKSSMKVAYAENAIAQSAYAASTVKVTAASQTFAAISKAVRAELTMLKTALLTSPLGALMGAVMLAGTAWSMFSSNTDSAKQALENFNAEVELSKEKLEQMNKAQLDAAKIKVQQQIEEQEQKIAGLRKEYEKLEYQIKHHNDPVYDAFGGVVYNAGLSQEELAKKSDEAKLKLGEVSDETEKLTNLMQILGRVNAQVAGAGLDGGAKSSQKVLDIIGNAQLKIQRSKLKGKDLAAFNADQALKGLESDPRYKEARDLFIQAELAGMGKTGGRGKKSGGSKTDYVKQYTEQITQMQQRLAELKANAQDIVLFGQSSQYQEVNKLTQDIAANAEKYAHFGKEGLAKLKEMATQIDSANQQVAISQFTFDNTEKLEAMEFELTLLGRTRQEQELMQYNHQLDLEAAKLKIGMTEENIAKLDEEIAKLKERRAEIQKQSEEVKGNAMLGFQQGMQTIEDQVSNVAGNISNLTVSAFGTMSDALTDFVMTGKADFSAMAKSIIRDIVQMTVRMLFFRAISSAFGGFSSVDIGSAPVAGAATNLFGTFDSGGYTGDGGKYQPAGIVHRGEYVITKEATARLGRGFLDQLNYGAVRRGFANGGGVGVPRLPSINYDASRSSGNISVKVINNGEPMEANVTQKQRNGQMEITVELMRQIARVESNEVIQQNMRAGGIFAR</sequence>
<evidence type="ECO:0000313" key="4">
    <source>
        <dbReference type="EMBL" id="OOF50749.1"/>
    </source>
</evidence>
<evidence type="ECO:0000313" key="5">
    <source>
        <dbReference type="Proteomes" id="UP000189161"/>
    </source>
</evidence>
<dbReference type="RefSeq" id="WP_077477529.1">
    <property type="nucleotide sequence ID" value="NZ_MLHL01000006.1"/>
</dbReference>
<dbReference type="EMBL" id="MLHL01000006">
    <property type="protein sequence ID" value="OOF50749.1"/>
    <property type="molecule type" value="Genomic_DNA"/>
</dbReference>
<protein>
    <recommendedName>
        <fullName evidence="6">Phage tail tape measure protein</fullName>
    </recommendedName>
</protein>
<feature type="coiled-coil region" evidence="1">
    <location>
        <begin position="489"/>
        <end position="549"/>
    </location>
</feature>
<feature type="coiled-coil region" evidence="1">
    <location>
        <begin position="813"/>
        <end position="854"/>
    </location>
</feature>
<name>A0A1V3J750_9PAST</name>
<feature type="domain" description="Bacteriophage tail tape measure C-terminal" evidence="2">
    <location>
        <begin position="853"/>
        <end position="927"/>
    </location>
</feature>
<feature type="domain" description="Tape measure protein N-terminal" evidence="3">
    <location>
        <begin position="71"/>
        <end position="260"/>
    </location>
</feature>
<evidence type="ECO:0000256" key="1">
    <source>
        <dbReference type="SAM" id="Coils"/>
    </source>
</evidence>
<organism evidence="4 5">
    <name type="scientific">Rodentibacter trehalosifermentans</name>
    <dbReference type="NCBI Taxonomy" id="1908263"/>
    <lineage>
        <taxon>Bacteria</taxon>
        <taxon>Pseudomonadati</taxon>
        <taxon>Pseudomonadota</taxon>
        <taxon>Gammaproteobacteria</taxon>
        <taxon>Pasteurellales</taxon>
        <taxon>Pasteurellaceae</taxon>
        <taxon>Rodentibacter</taxon>
    </lineage>
</organism>
<dbReference type="Pfam" id="PF20155">
    <property type="entry name" value="TMP_3"/>
    <property type="match status" value="1"/>
</dbReference>
<proteinExistence type="predicted"/>
<dbReference type="Pfam" id="PF09718">
    <property type="entry name" value="Tape_meas_lam_C"/>
    <property type="match status" value="1"/>
</dbReference>
<dbReference type="InterPro" id="IPR006431">
    <property type="entry name" value="Phage_tape_meas_C"/>
</dbReference>
<evidence type="ECO:0008006" key="6">
    <source>
        <dbReference type="Google" id="ProtNLM"/>
    </source>
</evidence>
<comment type="caution">
    <text evidence="4">The sequence shown here is derived from an EMBL/GenBank/DDBJ whole genome shotgun (WGS) entry which is preliminary data.</text>
</comment>
<gene>
    <name evidence="4" type="ORF">BKK52_00950</name>
</gene>
<accession>A0A1V3J750</accession>
<dbReference type="AlphaFoldDB" id="A0A1V3J750"/>
<dbReference type="OrthoDB" id="79849at2"/>
<evidence type="ECO:0000259" key="3">
    <source>
        <dbReference type="Pfam" id="PF20155"/>
    </source>
</evidence>
<keyword evidence="5" id="KW-1185">Reference proteome</keyword>